<dbReference type="RefSeq" id="XP_025571054.1">
    <property type="nucleotide sequence ID" value="XM_025714376.1"/>
</dbReference>
<evidence type="ECO:0000313" key="2">
    <source>
        <dbReference type="Proteomes" id="UP000249402"/>
    </source>
</evidence>
<keyword evidence="2" id="KW-1185">Reference proteome</keyword>
<sequence>MLARPIRGGQSKQTTYRAERSSLWNGCRMFVLLGIPLHPPGHPPALGAIGLECDPLPGWSALPSHLIPPRLKKRYRMEIMMVKAKPVLPFDSSEMLSKAPRLVDRRRRHYGQRHAPEVVGVSRKSRRHYIPPFVARIQGAQGGTCQLPHVRPACQMPGAILSSTTPCLR</sequence>
<dbReference type="Proteomes" id="UP000249402">
    <property type="component" value="Unassembled WGS sequence"/>
</dbReference>
<proteinExistence type="predicted"/>
<reference evidence="1 2" key="1">
    <citation type="submission" date="2018-02" db="EMBL/GenBank/DDBJ databases">
        <title>The genomes of Aspergillus section Nigri reveals drivers in fungal speciation.</title>
        <authorList>
            <consortium name="DOE Joint Genome Institute"/>
            <person name="Vesth T.C."/>
            <person name="Nybo J."/>
            <person name="Theobald S."/>
            <person name="Brandl J."/>
            <person name="Frisvad J.C."/>
            <person name="Nielsen K.F."/>
            <person name="Lyhne E.K."/>
            <person name="Kogle M.E."/>
            <person name="Kuo A."/>
            <person name="Riley R."/>
            <person name="Clum A."/>
            <person name="Nolan M."/>
            <person name="Lipzen A."/>
            <person name="Salamov A."/>
            <person name="Henrissat B."/>
            <person name="Wiebenga A."/>
            <person name="De vries R.P."/>
            <person name="Grigoriev I.V."/>
            <person name="Mortensen U.H."/>
            <person name="Andersen M.R."/>
            <person name="Baker S.E."/>
        </authorList>
    </citation>
    <scope>NUCLEOTIDE SEQUENCE [LARGE SCALE GENOMIC DNA]</scope>
    <source>
        <strain evidence="1 2">CBS 121593</strain>
    </source>
</reference>
<dbReference type="AlphaFoldDB" id="A0A395GN22"/>
<dbReference type="GeneID" id="37219241"/>
<gene>
    <name evidence="1" type="ORF">BO80DRAFT_218921</name>
</gene>
<accession>A0A395GN22</accession>
<protein>
    <submittedName>
        <fullName evidence="1">Uncharacterized protein</fullName>
    </submittedName>
</protein>
<dbReference type="VEuPathDB" id="FungiDB:BO80DRAFT_218921"/>
<name>A0A395GN22_9EURO</name>
<organism evidence="1 2">
    <name type="scientific">Aspergillus ibericus CBS 121593</name>
    <dbReference type="NCBI Taxonomy" id="1448316"/>
    <lineage>
        <taxon>Eukaryota</taxon>
        <taxon>Fungi</taxon>
        <taxon>Dikarya</taxon>
        <taxon>Ascomycota</taxon>
        <taxon>Pezizomycotina</taxon>
        <taxon>Eurotiomycetes</taxon>
        <taxon>Eurotiomycetidae</taxon>
        <taxon>Eurotiales</taxon>
        <taxon>Aspergillaceae</taxon>
        <taxon>Aspergillus</taxon>
        <taxon>Aspergillus subgen. Circumdati</taxon>
    </lineage>
</organism>
<evidence type="ECO:0000313" key="1">
    <source>
        <dbReference type="EMBL" id="RAK96726.1"/>
    </source>
</evidence>
<dbReference type="EMBL" id="KZ824471">
    <property type="protein sequence ID" value="RAK96726.1"/>
    <property type="molecule type" value="Genomic_DNA"/>
</dbReference>